<reference evidence="2 3" key="1">
    <citation type="submission" date="2023-05" db="EMBL/GenBank/DDBJ databases">
        <title>Actinoplanes sp. NEAU-A12 genome sequencing.</title>
        <authorList>
            <person name="Wang Z.-S."/>
        </authorList>
    </citation>
    <scope>NUCLEOTIDE SEQUENCE [LARGE SCALE GENOMIC DNA]</scope>
    <source>
        <strain evidence="2 3">NEAU-A12</strain>
    </source>
</reference>
<comment type="caution">
    <text evidence="2">The sequence shown here is derived from an EMBL/GenBank/DDBJ whole genome shotgun (WGS) entry which is preliminary data.</text>
</comment>
<evidence type="ECO:0000313" key="3">
    <source>
        <dbReference type="Proteomes" id="UP001241758"/>
    </source>
</evidence>
<gene>
    <name evidence="2" type="ORF">QLQ12_05570</name>
</gene>
<evidence type="ECO:0000313" key="2">
    <source>
        <dbReference type="EMBL" id="MDI6098070.1"/>
    </source>
</evidence>
<dbReference type="EMBL" id="JASCTH010000003">
    <property type="protein sequence ID" value="MDI6098070.1"/>
    <property type="molecule type" value="Genomic_DNA"/>
</dbReference>
<protein>
    <submittedName>
        <fullName evidence="2">Uncharacterized protein</fullName>
    </submittedName>
</protein>
<keyword evidence="3" id="KW-1185">Reference proteome</keyword>
<name>A0ABT6WEA7_9ACTN</name>
<dbReference type="Proteomes" id="UP001241758">
    <property type="component" value="Unassembled WGS sequence"/>
</dbReference>
<dbReference type="RefSeq" id="WP_282757558.1">
    <property type="nucleotide sequence ID" value="NZ_JASCTH010000003.1"/>
</dbReference>
<organism evidence="2 3">
    <name type="scientific">Actinoplanes sandaracinus</name>
    <dbReference type="NCBI Taxonomy" id="3045177"/>
    <lineage>
        <taxon>Bacteria</taxon>
        <taxon>Bacillati</taxon>
        <taxon>Actinomycetota</taxon>
        <taxon>Actinomycetes</taxon>
        <taxon>Micromonosporales</taxon>
        <taxon>Micromonosporaceae</taxon>
        <taxon>Actinoplanes</taxon>
    </lineage>
</organism>
<evidence type="ECO:0000256" key="1">
    <source>
        <dbReference type="SAM" id="MobiDB-lite"/>
    </source>
</evidence>
<feature type="region of interest" description="Disordered" evidence="1">
    <location>
        <begin position="19"/>
        <end position="58"/>
    </location>
</feature>
<proteinExistence type="predicted"/>
<sequence length="112" mass="12634">MLTEIQRYLTWRRRVREVRQWQEAERRQAAEHSDAVRRNPRPTGPTRMSRPIPVVGPRVLPTDGMAEVWIDGGSGAGYVRRVPAKRLVLDPADDGIGHGATYLLQRPVPSDG</sequence>
<accession>A0ABT6WEA7</accession>
<feature type="compositionally biased region" description="Basic and acidic residues" evidence="1">
    <location>
        <begin position="19"/>
        <end position="37"/>
    </location>
</feature>